<dbReference type="AlphaFoldDB" id="A0A2R8BHQ4"/>
<accession>A0A2R8BHQ4</accession>
<dbReference type="Proteomes" id="UP000244880">
    <property type="component" value="Unassembled WGS sequence"/>
</dbReference>
<sequence length="256" mass="27760">MKLIFGDSHVSALKAAVGPKASPYTLIANHGKNLIDMKLDVVGDTLRVFADNTSVSVPLDVTLTKGDRIVLSGPLHSSLVSRHRFWKSTAPWTMHEHFPKRQLASGNFIKTLAQDRTASMIQLLKAAISANISVAVLEPPRLSRRALTESGIDERVLVHVDETYRAEVRALVEATGTAVIDTPKDTHDGDFLLAPYQALSDTDVHHGNKDYGILALAKAAAFLDDETNGASDAKTTTDTSQTDKGRKSILQKLLKA</sequence>
<proteinExistence type="predicted"/>
<keyword evidence="2" id="KW-1185">Reference proteome</keyword>
<dbReference type="OrthoDB" id="7851395at2"/>
<organism evidence="1 2">
    <name type="scientific">Ascidiaceihabitans donghaensis</name>
    <dbReference type="NCBI Taxonomy" id="1510460"/>
    <lineage>
        <taxon>Bacteria</taxon>
        <taxon>Pseudomonadati</taxon>
        <taxon>Pseudomonadota</taxon>
        <taxon>Alphaproteobacteria</taxon>
        <taxon>Rhodobacterales</taxon>
        <taxon>Paracoccaceae</taxon>
        <taxon>Ascidiaceihabitans</taxon>
    </lineage>
</organism>
<name>A0A2R8BHQ4_9RHOB</name>
<dbReference type="RefSeq" id="WP_108829479.1">
    <property type="nucleotide sequence ID" value="NZ_OMOR01000001.1"/>
</dbReference>
<protein>
    <recommendedName>
        <fullName evidence="3">SGNH hydrolase-type esterase domain-containing protein</fullName>
    </recommendedName>
</protein>
<reference evidence="1 2" key="1">
    <citation type="submission" date="2018-03" db="EMBL/GenBank/DDBJ databases">
        <authorList>
            <person name="Keele B.F."/>
        </authorList>
    </citation>
    <scope>NUCLEOTIDE SEQUENCE [LARGE SCALE GENOMIC DNA]</scope>
    <source>
        <strain evidence="1 2">CECT 8599</strain>
    </source>
</reference>
<evidence type="ECO:0000313" key="2">
    <source>
        <dbReference type="Proteomes" id="UP000244880"/>
    </source>
</evidence>
<dbReference type="EMBL" id="OMOR01000001">
    <property type="protein sequence ID" value="SPH22550.1"/>
    <property type="molecule type" value="Genomic_DNA"/>
</dbReference>
<evidence type="ECO:0000313" key="1">
    <source>
        <dbReference type="EMBL" id="SPH22550.1"/>
    </source>
</evidence>
<gene>
    <name evidence="1" type="ORF">ASD8599_03292</name>
</gene>
<evidence type="ECO:0008006" key="3">
    <source>
        <dbReference type="Google" id="ProtNLM"/>
    </source>
</evidence>